<organism evidence="2 3">
    <name type="scientific">Aldrovandia affinis</name>
    <dbReference type="NCBI Taxonomy" id="143900"/>
    <lineage>
        <taxon>Eukaryota</taxon>
        <taxon>Metazoa</taxon>
        <taxon>Chordata</taxon>
        <taxon>Craniata</taxon>
        <taxon>Vertebrata</taxon>
        <taxon>Euteleostomi</taxon>
        <taxon>Actinopterygii</taxon>
        <taxon>Neopterygii</taxon>
        <taxon>Teleostei</taxon>
        <taxon>Notacanthiformes</taxon>
        <taxon>Halosauridae</taxon>
        <taxon>Aldrovandia</taxon>
    </lineage>
</organism>
<dbReference type="AlphaFoldDB" id="A0AAD7SKG5"/>
<sequence>MLGAQEGGVWGFGKGVHLIPRPRALSLFIDPTLVSLVRQAPDKSSIYEPPPQNAITLSYGLSYESRVGGVGCPSGPPPLPANGLSGIAVRKGSVRQFHTSTPSCLLSQPEPLHPPPSRRKSSHQACINPQTLQEAGSKVLPGGPISDTQAISECTFAKFPLRRIAVGLAM</sequence>
<evidence type="ECO:0000313" key="2">
    <source>
        <dbReference type="EMBL" id="KAJ8404229.1"/>
    </source>
</evidence>
<name>A0AAD7SKG5_9TELE</name>
<dbReference type="Proteomes" id="UP001221898">
    <property type="component" value="Unassembled WGS sequence"/>
</dbReference>
<proteinExistence type="predicted"/>
<comment type="caution">
    <text evidence="2">The sequence shown here is derived from an EMBL/GenBank/DDBJ whole genome shotgun (WGS) entry which is preliminary data.</text>
</comment>
<protein>
    <submittedName>
        <fullName evidence="2">Uncharacterized protein</fullName>
    </submittedName>
</protein>
<evidence type="ECO:0000313" key="3">
    <source>
        <dbReference type="Proteomes" id="UP001221898"/>
    </source>
</evidence>
<dbReference type="EMBL" id="JAINUG010000054">
    <property type="protein sequence ID" value="KAJ8404229.1"/>
    <property type="molecule type" value="Genomic_DNA"/>
</dbReference>
<accession>A0AAD7SKG5</accession>
<reference evidence="2" key="1">
    <citation type="journal article" date="2023" name="Science">
        <title>Genome structures resolve the early diversification of teleost fishes.</title>
        <authorList>
            <person name="Parey E."/>
            <person name="Louis A."/>
            <person name="Montfort J."/>
            <person name="Bouchez O."/>
            <person name="Roques C."/>
            <person name="Iampietro C."/>
            <person name="Lluch J."/>
            <person name="Castinel A."/>
            <person name="Donnadieu C."/>
            <person name="Desvignes T."/>
            <person name="Floi Bucao C."/>
            <person name="Jouanno E."/>
            <person name="Wen M."/>
            <person name="Mejri S."/>
            <person name="Dirks R."/>
            <person name="Jansen H."/>
            <person name="Henkel C."/>
            <person name="Chen W.J."/>
            <person name="Zahm M."/>
            <person name="Cabau C."/>
            <person name="Klopp C."/>
            <person name="Thompson A.W."/>
            <person name="Robinson-Rechavi M."/>
            <person name="Braasch I."/>
            <person name="Lecointre G."/>
            <person name="Bobe J."/>
            <person name="Postlethwait J.H."/>
            <person name="Berthelot C."/>
            <person name="Roest Crollius H."/>
            <person name="Guiguen Y."/>
        </authorList>
    </citation>
    <scope>NUCLEOTIDE SEQUENCE</scope>
    <source>
        <strain evidence="2">NC1722</strain>
    </source>
</reference>
<gene>
    <name evidence="2" type="ORF">AAFF_G00340020</name>
</gene>
<evidence type="ECO:0000256" key="1">
    <source>
        <dbReference type="SAM" id="MobiDB-lite"/>
    </source>
</evidence>
<feature type="region of interest" description="Disordered" evidence="1">
    <location>
        <begin position="100"/>
        <end position="125"/>
    </location>
</feature>
<keyword evidence="3" id="KW-1185">Reference proteome</keyword>